<dbReference type="Proteomes" id="UP001177670">
    <property type="component" value="Unassembled WGS sequence"/>
</dbReference>
<dbReference type="AlphaFoldDB" id="A0AA40FYB5"/>
<comment type="caution">
    <text evidence="1">The sequence shown here is derived from an EMBL/GenBank/DDBJ whole genome shotgun (WGS) entry which is preliminary data.</text>
</comment>
<reference evidence="1" key="1">
    <citation type="submission" date="2021-10" db="EMBL/GenBank/DDBJ databases">
        <title>Melipona bicolor Genome sequencing and assembly.</title>
        <authorList>
            <person name="Araujo N.S."/>
            <person name="Arias M.C."/>
        </authorList>
    </citation>
    <scope>NUCLEOTIDE SEQUENCE</scope>
    <source>
        <strain evidence="1">USP_2M_L1-L4_2017</strain>
        <tissue evidence="1">Whole body</tissue>
    </source>
</reference>
<gene>
    <name evidence="1" type="ORF">K0M31_003960</name>
</gene>
<keyword evidence="2" id="KW-1185">Reference proteome</keyword>
<protein>
    <submittedName>
        <fullName evidence="1">Uncharacterized protein</fullName>
    </submittedName>
</protein>
<proteinExistence type="predicted"/>
<dbReference type="EMBL" id="JAHYIQ010000012">
    <property type="protein sequence ID" value="KAK1127421.1"/>
    <property type="molecule type" value="Genomic_DNA"/>
</dbReference>
<sequence length="98" mass="11475">MNQTFQVAFTDFELELFESERDCESREDSEEEIFVTKCRNRITFVDDVCNIKSKNSSFDKMPEKCNIATQTVSYQISTPKHVLRQCISDLTKEYVEVS</sequence>
<organism evidence="1 2">
    <name type="scientific">Melipona bicolor</name>
    <dbReference type="NCBI Taxonomy" id="60889"/>
    <lineage>
        <taxon>Eukaryota</taxon>
        <taxon>Metazoa</taxon>
        <taxon>Ecdysozoa</taxon>
        <taxon>Arthropoda</taxon>
        <taxon>Hexapoda</taxon>
        <taxon>Insecta</taxon>
        <taxon>Pterygota</taxon>
        <taxon>Neoptera</taxon>
        <taxon>Endopterygota</taxon>
        <taxon>Hymenoptera</taxon>
        <taxon>Apocrita</taxon>
        <taxon>Aculeata</taxon>
        <taxon>Apoidea</taxon>
        <taxon>Anthophila</taxon>
        <taxon>Apidae</taxon>
        <taxon>Melipona</taxon>
    </lineage>
</organism>
<evidence type="ECO:0000313" key="1">
    <source>
        <dbReference type="EMBL" id="KAK1127421.1"/>
    </source>
</evidence>
<accession>A0AA40FYB5</accession>
<evidence type="ECO:0000313" key="2">
    <source>
        <dbReference type="Proteomes" id="UP001177670"/>
    </source>
</evidence>
<name>A0AA40FYB5_9HYME</name>